<sequence>MIQARDVVKTYVDGDGTQVRVLDGMSLDVAEGEFVAVVGSSGSGKSTLLHLLGGLDVDYRGDISVGGVKLRGMSDKALARFRNTHVGFVFQSFHLIPNLSAVENVLLPSHFGAAPEDARQRAEALLERVGLGAKKDRPPVRLSGGERQRVAIARALFGKPRLLLCDEPTGNLDAATGTGVITLFQELHREGLTVLCVTHEERMSAAAGRVVRLKEGRLVEERAGLQVATGGAP</sequence>
<dbReference type="Proteomes" id="UP000217343">
    <property type="component" value="Chromosome"/>
</dbReference>
<gene>
    <name evidence="6" type="ORF">MYMAC_005492</name>
</gene>
<dbReference type="Gene3D" id="3.40.50.300">
    <property type="entry name" value="P-loop containing nucleotide triphosphate hydrolases"/>
    <property type="match status" value="1"/>
</dbReference>
<evidence type="ECO:0000256" key="1">
    <source>
        <dbReference type="ARBA" id="ARBA00022448"/>
    </source>
</evidence>
<reference evidence="6 7" key="1">
    <citation type="submission" date="2017-06" db="EMBL/GenBank/DDBJ databases">
        <title>Sequencing and comparative analysis of myxobacterial genomes.</title>
        <authorList>
            <person name="Rupp O."/>
            <person name="Goesmann A."/>
            <person name="Sogaard-Andersen L."/>
        </authorList>
    </citation>
    <scope>NUCLEOTIDE SEQUENCE [LARGE SCALE GENOMIC DNA]</scope>
    <source>
        <strain evidence="6 7">DSM 14697</strain>
    </source>
</reference>
<keyword evidence="1" id="KW-0813">Transport</keyword>
<dbReference type="InterPro" id="IPR027417">
    <property type="entry name" value="P-loop_NTPase"/>
</dbReference>
<dbReference type="GO" id="GO:0005524">
    <property type="term" value="F:ATP binding"/>
    <property type="evidence" value="ECO:0007669"/>
    <property type="project" value="UniProtKB-KW"/>
</dbReference>
<dbReference type="InterPro" id="IPR003593">
    <property type="entry name" value="AAA+_ATPase"/>
</dbReference>
<dbReference type="GO" id="GO:0016887">
    <property type="term" value="F:ATP hydrolysis activity"/>
    <property type="evidence" value="ECO:0007669"/>
    <property type="project" value="InterPro"/>
</dbReference>
<dbReference type="RefSeq" id="WP_095960250.1">
    <property type="nucleotide sequence ID" value="NZ_CP022203.1"/>
</dbReference>
<dbReference type="KEGG" id="mmas:MYMAC_005492"/>
<dbReference type="SUPFAM" id="SSF52540">
    <property type="entry name" value="P-loop containing nucleoside triphosphate hydrolases"/>
    <property type="match status" value="1"/>
</dbReference>
<feature type="domain" description="ABC transporter" evidence="5">
    <location>
        <begin position="2"/>
        <end position="232"/>
    </location>
</feature>
<dbReference type="AlphaFoldDB" id="A0A250K1J8"/>
<protein>
    <submittedName>
        <fullName evidence="6">Macrolide ABC transporter ATP-binding protein</fullName>
    </submittedName>
</protein>
<dbReference type="Pfam" id="PF00005">
    <property type="entry name" value="ABC_tran"/>
    <property type="match status" value="1"/>
</dbReference>
<dbReference type="GO" id="GO:0022857">
    <property type="term" value="F:transmembrane transporter activity"/>
    <property type="evidence" value="ECO:0007669"/>
    <property type="project" value="TreeGrafter"/>
</dbReference>
<keyword evidence="3 6" id="KW-0067">ATP-binding</keyword>
<dbReference type="FunFam" id="3.40.50.300:FF:000032">
    <property type="entry name" value="Export ABC transporter ATP-binding protein"/>
    <property type="match status" value="1"/>
</dbReference>
<comment type="similarity">
    <text evidence="4">Belongs to the ABC transporter superfamily. Macrolide exporter (TC 3.A.1.122) family.</text>
</comment>
<dbReference type="SMART" id="SM00382">
    <property type="entry name" value="AAA"/>
    <property type="match status" value="1"/>
</dbReference>
<dbReference type="PROSITE" id="PS50893">
    <property type="entry name" value="ABC_TRANSPORTER_2"/>
    <property type="match status" value="1"/>
</dbReference>
<dbReference type="GO" id="GO:0005886">
    <property type="term" value="C:plasma membrane"/>
    <property type="evidence" value="ECO:0007669"/>
    <property type="project" value="TreeGrafter"/>
</dbReference>
<dbReference type="OrthoDB" id="9809450at2"/>
<proteinExistence type="inferred from homology"/>
<dbReference type="EMBL" id="CP022203">
    <property type="protein sequence ID" value="ATB49838.1"/>
    <property type="molecule type" value="Genomic_DNA"/>
</dbReference>
<dbReference type="InterPro" id="IPR003439">
    <property type="entry name" value="ABC_transporter-like_ATP-bd"/>
</dbReference>
<keyword evidence="2" id="KW-0547">Nucleotide-binding</keyword>
<evidence type="ECO:0000256" key="2">
    <source>
        <dbReference type="ARBA" id="ARBA00022741"/>
    </source>
</evidence>
<organism evidence="6 7">
    <name type="scientific">Corallococcus macrosporus DSM 14697</name>
    <dbReference type="NCBI Taxonomy" id="1189310"/>
    <lineage>
        <taxon>Bacteria</taxon>
        <taxon>Pseudomonadati</taxon>
        <taxon>Myxococcota</taxon>
        <taxon>Myxococcia</taxon>
        <taxon>Myxococcales</taxon>
        <taxon>Cystobacterineae</taxon>
        <taxon>Myxococcaceae</taxon>
        <taxon>Corallococcus</taxon>
    </lineage>
</organism>
<evidence type="ECO:0000259" key="5">
    <source>
        <dbReference type="PROSITE" id="PS50893"/>
    </source>
</evidence>
<dbReference type="GO" id="GO:0098796">
    <property type="term" value="C:membrane protein complex"/>
    <property type="evidence" value="ECO:0007669"/>
    <property type="project" value="UniProtKB-ARBA"/>
</dbReference>
<dbReference type="InterPro" id="IPR017871">
    <property type="entry name" value="ABC_transporter-like_CS"/>
</dbReference>
<dbReference type="PANTHER" id="PTHR24220">
    <property type="entry name" value="IMPORT ATP-BINDING PROTEIN"/>
    <property type="match status" value="1"/>
</dbReference>
<evidence type="ECO:0000313" key="7">
    <source>
        <dbReference type="Proteomes" id="UP000217343"/>
    </source>
</evidence>
<dbReference type="InterPro" id="IPR015854">
    <property type="entry name" value="ABC_transpr_LolD-like"/>
</dbReference>
<evidence type="ECO:0000256" key="3">
    <source>
        <dbReference type="ARBA" id="ARBA00022840"/>
    </source>
</evidence>
<evidence type="ECO:0000256" key="4">
    <source>
        <dbReference type="ARBA" id="ARBA00038388"/>
    </source>
</evidence>
<dbReference type="PANTHER" id="PTHR24220:SF659">
    <property type="entry name" value="TRANSPORTER, PUTATIVE-RELATED"/>
    <property type="match status" value="1"/>
</dbReference>
<dbReference type="CDD" id="cd03255">
    <property type="entry name" value="ABC_MJ0796_LolCDE_FtsE"/>
    <property type="match status" value="1"/>
</dbReference>
<accession>A0A250K1J8</accession>
<dbReference type="InterPro" id="IPR017911">
    <property type="entry name" value="MacB-like_ATP-bd"/>
</dbReference>
<keyword evidence="7" id="KW-1185">Reference proteome</keyword>
<evidence type="ECO:0000313" key="6">
    <source>
        <dbReference type="EMBL" id="ATB49838.1"/>
    </source>
</evidence>
<name>A0A250K1J8_9BACT</name>
<dbReference type="PROSITE" id="PS00211">
    <property type="entry name" value="ABC_TRANSPORTER_1"/>
    <property type="match status" value="1"/>
</dbReference>